<feature type="chain" id="PRO_5047200125" description="Lipoprotein" evidence="2">
    <location>
        <begin position="26"/>
        <end position="309"/>
    </location>
</feature>
<feature type="signal peptide" evidence="2">
    <location>
        <begin position="1"/>
        <end position="25"/>
    </location>
</feature>
<protein>
    <recommendedName>
        <fullName evidence="5">Lipoprotein</fullName>
    </recommendedName>
</protein>
<keyword evidence="2" id="KW-0732">Signal</keyword>
<keyword evidence="4" id="KW-1185">Reference proteome</keyword>
<dbReference type="Proteomes" id="UP001500016">
    <property type="component" value="Unassembled WGS sequence"/>
</dbReference>
<organism evidence="3 4">
    <name type="scientific">Streptomyces albiaxialis</name>
    <dbReference type="NCBI Taxonomy" id="329523"/>
    <lineage>
        <taxon>Bacteria</taxon>
        <taxon>Bacillati</taxon>
        <taxon>Actinomycetota</taxon>
        <taxon>Actinomycetes</taxon>
        <taxon>Kitasatosporales</taxon>
        <taxon>Streptomycetaceae</taxon>
        <taxon>Streptomyces</taxon>
    </lineage>
</organism>
<evidence type="ECO:0008006" key="5">
    <source>
        <dbReference type="Google" id="ProtNLM"/>
    </source>
</evidence>
<evidence type="ECO:0000313" key="3">
    <source>
        <dbReference type="EMBL" id="GAA2067129.1"/>
    </source>
</evidence>
<dbReference type="EMBL" id="BAAAPE010000002">
    <property type="protein sequence ID" value="GAA2067129.1"/>
    <property type="molecule type" value="Genomic_DNA"/>
</dbReference>
<evidence type="ECO:0000256" key="2">
    <source>
        <dbReference type="SAM" id="SignalP"/>
    </source>
</evidence>
<reference evidence="3 4" key="1">
    <citation type="journal article" date="2019" name="Int. J. Syst. Evol. Microbiol.">
        <title>The Global Catalogue of Microorganisms (GCM) 10K type strain sequencing project: providing services to taxonomists for standard genome sequencing and annotation.</title>
        <authorList>
            <consortium name="The Broad Institute Genomics Platform"/>
            <consortium name="The Broad Institute Genome Sequencing Center for Infectious Disease"/>
            <person name="Wu L."/>
            <person name="Ma J."/>
        </authorList>
    </citation>
    <scope>NUCLEOTIDE SEQUENCE [LARGE SCALE GENOMIC DNA]</scope>
    <source>
        <strain evidence="3 4">JCM 15478</strain>
    </source>
</reference>
<evidence type="ECO:0000313" key="4">
    <source>
        <dbReference type="Proteomes" id="UP001500016"/>
    </source>
</evidence>
<sequence length="309" mass="32514">MRARVSRPLSLLVVVALSAGLGALSGCGSQQEPGDGARDVGTATNAASTKAQAHRARQVAAAWDGSAAAAAWRSGYHPIDEVVQLPRGGLRDAADRRAFRDHRFALRAKLPSAGPAEGRVAWERGGSLTRPLEGAKKAYNSLADTRKKAEPSLTVTEVKLGTMRVATSRGTATIPAWLFSLDGYDSPLKRAAVRPSQLPRPPIGRDGDVPGLPLHRLVRVSPDGRAVSVVALHGACDDGAAVHVRETSGSVVLSPSVKGQRTGPCTKQAKLQKVTVTLDRPVGDRVLLDAVTGKPVPYKSPHRPSPSWS</sequence>
<comment type="caution">
    <text evidence="3">The sequence shown here is derived from an EMBL/GenBank/DDBJ whole genome shotgun (WGS) entry which is preliminary data.</text>
</comment>
<gene>
    <name evidence="3" type="ORF">GCM10009801_14200</name>
</gene>
<proteinExistence type="predicted"/>
<name>A0ABN2VNV0_9ACTN</name>
<feature type="region of interest" description="Disordered" evidence="1">
    <location>
        <begin position="28"/>
        <end position="49"/>
    </location>
</feature>
<dbReference type="PROSITE" id="PS51257">
    <property type="entry name" value="PROKAR_LIPOPROTEIN"/>
    <property type="match status" value="1"/>
</dbReference>
<accession>A0ABN2VNV0</accession>
<evidence type="ECO:0000256" key="1">
    <source>
        <dbReference type="SAM" id="MobiDB-lite"/>
    </source>
</evidence>